<evidence type="ECO:0000313" key="2">
    <source>
        <dbReference type="Proteomes" id="UP000076321"/>
    </source>
</evidence>
<name>A0A154M8K7_9PSEU</name>
<evidence type="ECO:0000313" key="1">
    <source>
        <dbReference type="EMBL" id="KZB80945.1"/>
    </source>
</evidence>
<protein>
    <submittedName>
        <fullName evidence="1">Uncharacterized protein</fullName>
    </submittedName>
</protein>
<organism evidence="1 2">
    <name type="scientific">Amycolatopsis regifaucium</name>
    <dbReference type="NCBI Taxonomy" id="546365"/>
    <lineage>
        <taxon>Bacteria</taxon>
        <taxon>Bacillati</taxon>
        <taxon>Actinomycetota</taxon>
        <taxon>Actinomycetes</taxon>
        <taxon>Pseudonocardiales</taxon>
        <taxon>Pseudonocardiaceae</taxon>
        <taxon>Amycolatopsis</taxon>
    </lineage>
</organism>
<dbReference type="AlphaFoldDB" id="A0A154M8K7"/>
<comment type="caution">
    <text evidence="1">The sequence shown here is derived from an EMBL/GenBank/DDBJ whole genome shotgun (WGS) entry which is preliminary data.</text>
</comment>
<reference evidence="1 2" key="1">
    <citation type="submission" date="2015-12" db="EMBL/GenBank/DDBJ databases">
        <title>Amycolatopsis regifaucium genome sequencing and assembly.</title>
        <authorList>
            <person name="Mayilraj S."/>
        </authorList>
    </citation>
    <scope>NUCLEOTIDE SEQUENCE [LARGE SCALE GENOMIC DNA]</scope>
    <source>
        <strain evidence="1 2">GY080</strain>
    </source>
</reference>
<gene>
    <name evidence="1" type="ORF">AVL48_37785</name>
</gene>
<sequence>MDETSSARQKALAAMFPDGVAARAQLVALGHSHSWISRRCRDGGPWRRPIPGVILLTDATPTRRQLLKVALTHAGPEAMLTGVQAARLYGVRRLPPEGRAHTLIPHRSKVATWGFAVVERTIHLPEPVEIDGLPVAPLARALIDAARRMDELQSVRAMIHDAVHRGLCTPEELREELAQASTIGSALPRIVVGALQDGVDSAVEQWLETVLERSGLPRPERNVELRAPDGQVVGVAEIWWPKVGVAMQIHHAVVALEPDKTPEPPPLVAVGLIVVRVSPAQLRDQPLVVVQKLRAAHRRALQRPPPKLGDAPAAPAA</sequence>
<dbReference type="RefSeq" id="WP_061981159.1">
    <property type="nucleotide sequence ID" value="NZ_FOPQ01000005.1"/>
</dbReference>
<accession>A0A154M8K7</accession>
<dbReference type="OrthoDB" id="4870610at2"/>
<dbReference type="EMBL" id="LQCI01000039">
    <property type="protein sequence ID" value="KZB80945.1"/>
    <property type="molecule type" value="Genomic_DNA"/>
</dbReference>
<dbReference type="Proteomes" id="UP000076321">
    <property type="component" value="Unassembled WGS sequence"/>
</dbReference>
<proteinExistence type="predicted"/>